<dbReference type="AlphaFoldDB" id="A0A212LL30"/>
<feature type="chain" id="PRO_5012171343" evidence="2">
    <location>
        <begin position="27"/>
        <end position="181"/>
    </location>
</feature>
<name>A0A212LL30_9HYPH</name>
<feature type="signal peptide" evidence="2">
    <location>
        <begin position="1"/>
        <end position="26"/>
    </location>
</feature>
<protein>
    <submittedName>
        <fullName evidence="3">Uncharacterized protein</fullName>
    </submittedName>
</protein>
<feature type="region of interest" description="Disordered" evidence="1">
    <location>
        <begin position="102"/>
        <end position="143"/>
    </location>
</feature>
<feature type="compositionally biased region" description="Low complexity" evidence="1">
    <location>
        <begin position="110"/>
        <end position="133"/>
    </location>
</feature>
<accession>A0A212LL30</accession>
<gene>
    <name evidence="3" type="ORF">KL86PLE_70009</name>
</gene>
<sequence length="181" mass="19097">MVVPTTSTPSATAAFASSMVEMSAMASLPWACTALQSSATATGRTRSVASKAMMSAPASASAATSSRKGVMRIGDVSRSRLMRPMIGASVAARTALRLAMPSMRRPRPPDASAASAKPTTWSGWSSGPSGTGWQETTSDEAKRWRQSDTVSSLLFTIRVVAAKEPVSNQFGLKAYNLLNWY</sequence>
<evidence type="ECO:0000313" key="3">
    <source>
        <dbReference type="EMBL" id="SCM78226.1"/>
    </source>
</evidence>
<organism evidence="3">
    <name type="scientific">uncultured Pleomorphomonas sp</name>
    <dbReference type="NCBI Taxonomy" id="442121"/>
    <lineage>
        <taxon>Bacteria</taxon>
        <taxon>Pseudomonadati</taxon>
        <taxon>Pseudomonadota</taxon>
        <taxon>Alphaproteobacteria</taxon>
        <taxon>Hyphomicrobiales</taxon>
        <taxon>Pleomorphomonadaceae</taxon>
        <taxon>Pleomorphomonas</taxon>
        <taxon>environmental samples</taxon>
    </lineage>
</organism>
<proteinExistence type="predicted"/>
<evidence type="ECO:0000256" key="1">
    <source>
        <dbReference type="SAM" id="MobiDB-lite"/>
    </source>
</evidence>
<reference evidence="3" key="1">
    <citation type="submission" date="2016-08" db="EMBL/GenBank/DDBJ databases">
        <authorList>
            <person name="Seilhamer J.J."/>
        </authorList>
    </citation>
    <scope>NUCLEOTIDE SEQUENCE</scope>
    <source>
        <strain evidence="3">86</strain>
    </source>
</reference>
<keyword evidence="2" id="KW-0732">Signal</keyword>
<dbReference type="EMBL" id="FMJD01000011">
    <property type="protein sequence ID" value="SCM78226.1"/>
    <property type="molecule type" value="Genomic_DNA"/>
</dbReference>
<evidence type="ECO:0000256" key="2">
    <source>
        <dbReference type="SAM" id="SignalP"/>
    </source>
</evidence>